<organism evidence="1 2">
    <name type="scientific">Actinoplanes missouriensis (strain ATCC 14538 / DSM 43046 / CBS 188.64 / JCM 3121 / NBRC 102363 / NCIMB 12654 / NRRL B-3342 / UNCC 431)</name>
    <dbReference type="NCBI Taxonomy" id="512565"/>
    <lineage>
        <taxon>Bacteria</taxon>
        <taxon>Bacillati</taxon>
        <taxon>Actinomycetota</taxon>
        <taxon>Actinomycetes</taxon>
        <taxon>Micromonosporales</taxon>
        <taxon>Micromonosporaceae</taxon>
        <taxon>Actinoplanes</taxon>
    </lineage>
</organism>
<dbReference type="Gene3D" id="3.30.1310.10">
    <property type="entry name" value="Nucleoid-associated protein YbaB-like domain"/>
    <property type="match status" value="1"/>
</dbReference>
<dbReference type="AlphaFoldDB" id="I0HJ32"/>
<dbReference type="EMBL" id="AP012319">
    <property type="protein sequence ID" value="BAL93019.1"/>
    <property type="molecule type" value="Genomic_DNA"/>
</dbReference>
<name>I0HJ32_ACTM4</name>
<dbReference type="Proteomes" id="UP000007882">
    <property type="component" value="Chromosome"/>
</dbReference>
<dbReference type="STRING" id="512565.AMIS_77990"/>
<dbReference type="InterPro" id="IPR036894">
    <property type="entry name" value="YbaB-like_sf"/>
</dbReference>
<protein>
    <submittedName>
        <fullName evidence="1">Uncharacterized protein</fullName>
    </submittedName>
</protein>
<proteinExistence type="predicted"/>
<accession>I0HJ32</accession>
<reference evidence="1 2" key="1">
    <citation type="submission" date="2012-02" db="EMBL/GenBank/DDBJ databases">
        <title>Complete genome sequence of Actinoplanes missouriensis 431 (= NBRC 102363).</title>
        <authorList>
            <person name="Ohnishi Y."/>
            <person name="Ishikawa J."/>
            <person name="Sekine M."/>
            <person name="Hosoyama A."/>
            <person name="Harada T."/>
            <person name="Narita H."/>
            <person name="Hata T."/>
            <person name="Konno Y."/>
            <person name="Tutikane K."/>
            <person name="Fujita N."/>
            <person name="Horinouchi S."/>
            <person name="Hayakawa M."/>
        </authorList>
    </citation>
    <scope>NUCLEOTIDE SEQUENCE [LARGE SCALE GENOMIC DNA]</scope>
    <source>
        <strain evidence="2">ATCC 14538 / DSM 43046 / CBS 188.64 / JCM 3121 / NBRC 102363 / NCIMB 12654 / NRRL B-3342 / UNCC 431</strain>
    </source>
</reference>
<evidence type="ECO:0000313" key="2">
    <source>
        <dbReference type="Proteomes" id="UP000007882"/>
    </source>
</evidence>
<keyword evidence="2" id="KW-1185">Reference proteome</keyword>
<dbReference type="HOGENOM" id="CLU_2285393_0_0_11"/>
<evidence type="ECO:0000313" key="1">
    <source>
        <dbReference type="EMBL" id="BAL93019.1"/>
    </source>
</evidence>
<dbReference type="KEGG" id="ams:AMIS_77990"/>
<sequence>MEAAVDTNYIVSGEAAGGWIRVELASDGRLWDLILDPRVTAMTAQDLRSGLVEAFLDAQECLAPATGEAFAQQVADASEAAERRFAEISTALYDISRRAVR</sequence>
<dbReference type="PATRIC" id="fig|512565.3.peg.7816"/>
<gene>
    <name evidence="1" type="ordered locus">AMIS_77990</name>
</gene>